<accession>A0A846RM27</accession>
<name>A0A846RM27_9MICC</name>
<organism evidence="1 2">
    <name type="scientific">Arthrobacter pigmenti</name>
    <dbReference type="NCBI Taxonomy" id="271432"/>
    <lineage>
        <taxon>Bacteria</taxon>
        <taxon>Bacillati</taxon>
        <taxon>Actinomycetota</taxon>
        <taxon>Actinomycetes</taxon>
        <taxon>Micrococcales</taxon>
        <taxon>Micrococcaceae</taxon>
        <taxon>Arthrobacter</taxon>
    </lineage>
</organism>
<reference evidence="1 2" key="1">
    <citation type="submission" date="2020-03" db="EMBL/GenBank/DDBJ databases">
        <title>Sequencing the genomes of 1000 actinobacteria strains.</title>
        <authorList>
            <person name="Klenk H.-P."/>
        </authorList>
    </citation>
    <scope>NUCLEOTIDE SEQUENCE [LARGE SCALE GENOMIC DNA]</scope>
    <source>
        <strain evidence="1 2">DSM 16403</strain>
    </source>
</reference>
<proteinExistence type="predicted"/>
<gene>
    <name evidence="1" type="ORF">BJ994_000430</name>
</gene>
<dbReference type="Gene3D" id="3.40.50.300">
    <property type="entry name" value="P-loop containing nucleotide triphosphate hydrolases"/>
    <property type="match status" value="1"/>
</dbReference>
<dbReference type="AlphaFoldDB" id="A0A846RM27"/>
<sequence>MSRVVFMCGPAGSGKSTWARRLEDEGFIRLSIDEEAWIRGYKSHPLSASIARAIEDHLRNHLVSYVNAGRDVVLDFSFWSRAMRNDYRHLLIGLGVTPVTVYLATPRNVVLERMRARSGTAPNEVKLSEETAAEYFDTFEPPTAEEGPLHIIR</sequence>
<comment type="caution">
    <text evidence="1">The sequence shown here is derived from an EMBL/GenBank/DDBJ whole genome shotgun (WGS) entry which is preliminary data.</text>
</comment>
<dbReference type="SUPFAM" id="SSF52540">
    <property type="entry name" value="P-loop containing nucleoside triphosphate hydrolases"/>
    <property type="match status" value="1"/>
</dbReference>
<evidence type="ECO:0000313" key="2">
    <source>
        <dbReference type="Proteomes" id="UP000547458"/>
    </source>
</evidence>
<dbReference type="Proteomes" id="UP000547458">
    <property type="component" value="Unassembled WGS sequence"/>
</dbReference>
<evidence type="ECO:0008006" key="3">
    <source>
        <dbReference type="Google" id="ProtNLM"/>
    </source>
</evidence>
<dbReference type="InterPro" id="IPR027417">
    <property type="entry name" value="P-loop_NTPase"/>
</dbReference>
<evidence type="ECO:0000313" key="1">
    <source>
        <dbReference type="EMBL" id="NJC21354.1"/>
    </source>
</evidence>
<keyword evidence="2" id="KW-1185">Reference proteome</keyword>
<dbReference type="Pfam" id="PF13671">
    <property type="entry name" value="AAA_33"/>
    <property type="match status" value="1"/>
</dbReference>
<dbReference type="EMBL" id="JAATJL010000001">
    <property type="protein sequence ID" value="NJC21354.1"/>
    <property type="molecule type" value="Genomic_DNA"/>
</dbReference>
<protein>
    <recommendedName>
        <fullName evidence="3">ATP-binding protein</fullName>
    </recommendedName>
</protein>